<evidence type="ECO:0000313" key="1">
    <source>
        <dbReference type="EMBL" id="PZA12748.1"/>
    </source>
</evidence>
<protein>
    <submittedName>
        <fullName evidence="1">Uncharacterized protein</fullName>
    </submittedName>
</protein>
<evidence type="ECO:0000313" key="2">
    <source>
        <dbReference type="Proteomes" id="UP000248134"/>
    </source>
</evidence>
<name>A0A323UY84_RHOPL</name>
<comment type="caution">
    <text evidence="1">The sequence shown here is derived from an EMBL/GenBank/DDBJ whole genome shotgun (WGS) entry which is preliminary data.</text>
</comment>
<accession>A0A323UY84</accession>
<sequence>MCPPPRGLRLVSETRIRHRSPVPAGSDRAVAAACMARLLRVTAVLEQRDGAAFDRVEADRALAFFAVIAEGVSDATSEEAAGFPFFMDNPSFASFILTGDVDALICAAAGSLSRH</sequence>
<dbReference type="EMBL" id="QKQS01000012">
    <property type="protein sequence ID" value="PZA12748.1"/>
    <property type="molecule type" value="Genomic_DNA"/>
</dbReference>
<dbReference type="Proteomes" id="UP000248134">
    <property type="component" value="Unassembled WGS sequence"/>
</dbReference>
<gene>
    <name evidence="1" type="ORF">DNX69_07610</name>
</gene>
<organism evidence="1 2">
    <name type="scientific">Rhodopseudomonas palustris</name>
    <dbReference type="NCBI Taxonomy" id="1076"/>
    <lineage>
        <taxon>Bacteria</taxon>
        <taxon>Pseudomonadati</taxon>
        <taxon>Pseudomonadota</taxon>
        <taxon>Alphaproteobacteria</taxon>
        <taxon>Hyphomicrobiales</taxon>
        <taxon>Nitrobacteraceae</taxon>
        <taxon>Rhodopseudomonas</taxon>
    </lineage>
</organism>
<dbReference type="AlphaFoldDB" id="A0A323UY84"/>
<reference evidence="1 2" key="1">
    <citation type="submission" date="2018-06" db="EMBL/GenBank/DDBJ databases">
        <title>Draft Whole-Genome Sequence of the purple photosynthetic bacterium Rhodospeudomonas palustris XCP.</title>
        <authorList>
            <person name="Rayyan A."/>
            <person name="Meyer T.E."/>
            <person name="Kyndt J.A."/>
        </authorList>
    </citation>
    <scope>NUCLEOTIDE SEQUENCE [LARGE SCALE GENOMIC DNA]</scope>
    <source>
        <strain evidence="1 2">XCP</strain>
    </source>
</reference>
<proteinExistence type="predicted"/>